<dbReference type="Pfam" id="PF02321">
    <property type="entry name" value="OEP"/>
    <property type="match status" value="2"/>
</dbReference>
<comment type="similarity">
    <text evidence="1 4">Belongs to the outer membrane factor (OMF) (TC 1.B.17) family.</text>
</comment>
<evidence type="ECO:0000256" key="5">
    <source>
        <dbReference type="SAM" id="Coils"/>
    </source>
</evidence>
<feature type="coiled-coil region" evidence="5">
    <location>
        <begin position="360"/>
        <end position="404"/>
    </location>
</feature>
<dbReference type="Gene3D" id="1.20.1600.10">
    <property type="entry name" value="Outer membrane efflux proteins (OEP)"/>
    <property type="match status" value="1"/>
</dbReference>
<evidence type="ECO:0000256" key="3">
    <source>
        <dbReference type="ARBA" id="ARBA00023237"/>
    </source>
</evidence>
<dbReference type="NCBIfam" id="TIGR01845">
    <property type="entry name" value="outer_NodT"/>
    <property type="match status" value="1"/>
</dbReference>
<accession>A0A1I3WQP9</accession>
<dbReference type="GO" id="GO:0015562">
    <property type="term" value="F:efflux transmembrane transporter activity"/>
    <property type="evidence" value="ECO:0007669"/>
    <property type="project" value="InterPro"/>
</dbReference>
<proteinExistence type="inferred from homology"/>
<keyword evidence="4" id="KW-0564">Palmitate</keyword>
<dbReference type="GO" id="GO:0009279">
    <property type="term" value="C:cell outer membrane"/>
    <property type="evidence" value="ECO:0007669"/>
    <property type="project" value="UniProtKB-SubCell"/>
</dbReference>
<dbReference type="PROSITE" id="PS51257">
    <property type="entry name" value="PROKAR_LIPOPROTEIN"/>
    <property type="match status" value="1"/>
</dbReference>
<protein>
    <submittedName>
        <fullName evidence="6">Efflux transporter, outer membrane factor (OMF) lipoprotein, NodT family</fullName>
    </submittedName>
</protein>
<evidence type="ECO:0000256" key="2">
    <source>
        <dbReference type="ARBA" id="ARBA00022452"/>
    </source>
</evidence>
<keyword evidence="4" id="KW-0472">Membrane</keyword>
<dbReference type="SUPFAM" id="SSF56954">
    <property type="entry name" value="Outer membrane efflux proteins (OEP)"/>
    <property type="match status" value="1"/>
</dbReference>
<dbReference type="EMBL" id="FOSC01000010">
    <property type="protein sequence ID" value="SFK09845.1"/>
    <property type="molecule type" value="Genomic_DNA"/>
</dbReference>
<evidence type="ECO:0000313" key="7">
    <source>
        <dbReference type="Proteomes" id="UP000199445"/>
    </source>
</evidence>
<sequence>MFKYSPTPRPFWALLLAVLITGCSTYPDITDNTPELVPAFSRTGSSQLPDQWWRAFNDPELNGLVARALDGNLGLQASYQRLLQARAAADQQAAGLFPSLDANLGTERRESESTGTDRFSAGLSASYEVDLWGRVQALSEAEDLRALASEADYQAAAISLSGEIASNWFELVEQQAQRALAEQQLLVNQNLLTVIEASFSAGQAGAADVLRQRQLVASSEEQLTNLAGDIAVLENQLAVLLGEAPTRVSLPDKEALPELPPLPDTGVPGELVQRRPDVRQAWRLVQAADRELAAAISNRFPRLSLEASVSDEATNASELFDDWLVTLAGNLLLPVIDGGERRAAVTSAEAGLRERVHEYREAVLVAIQEVEDALARERQQQQRLASLERQTDLARASYRQLRRRYMNGAVSYTDVLSALKDQQDLQRTQLTARQQLLNYRVALYRALAGRIDRLTPDSSTPTNRSEKDQA</sequence>
<keyword evidence="7" id="KW-1185">Reference proteome</keyword>
<keyword evidence="4" id="KW-0812">Transmembrane</keyword>
<comment type="subcellular location">
    <subcellularLocation>
        <location evidence="4">Cell outer membrane</location>
        <topology evidence="4">Lipid-anchor</topology>
    </subcellularLocation>
</comment>
<dbReference type="PANTHER" id="PTHR30203:SF33">
    <property type="entry name" value="BLR4455 PROTEIN"/>
    <property type="match status" value="1"/>
</dbReference>
<dbReference type="AlphaFoldDB" id="A0A1I3WQP9"/>
<keyword evidence="4 6" id="KW-0449">Lipoprotein</keyword>
<dbReference type="InterPro" id="IPR003423">
    <property type="entry name" value="OMP_efflux"/>
</dbReference>
<keyword evidence="2 4" id="KW-1134">Transmembrane beta strand</keyword>
<dbReference type="PANTHER" id="PTHR30203">
    <property type="entry name" value="OUTER MEMBRANE CATION EFFLUX PROTEIN"/>
    <property type="match status" value="1"/>
</dbReference>
<keyword evidence="5" id="KW-0175">Coiled coil</keyword>
<keyword evidence="3" id="KW-0998">Cell outer membrane</keyword>
<evidence type="ECO:0000256" key="1">
    <source>
        <dbReference type="ARBA" id="ARBA00007613"/>
    </source>
</evidence>
<organism evidence="6 7">
    <name type="scientific">Marinobacter persicus</name>
    <dbReference type="NCBI Taxonomy" id="930118"/>
    <lineage>
        <taxon>Bacteria</taxon>
        <taxon>Pseudomonadati</taxon>
        <taxon>Pseudomonadota</taxon>
        <taxon>Gammaproteobacteria</taxon>
        <taxon>Pseudomonadales</taxon>
        <taxon>Marinobacteraceae</taxon>
        <taxon>Marinobacter</taxon>
    </lineage>
</organism>
<reference evidence="6 7" key="1">
    <citation type="submission" date="2016-10" db="EMBL/GenBank/DDBJ databases">
        <authorList>
            <person name="de Groot N.N."/>
        </authorList>
    </citation>
    <scope>NUCLEOTIDE SEQUENCE [LARGE SCALE GENOMIC DNA]</scope>
    <source>
        <strain evidence="6 7">IBRC-M 10445</strain>
    </source>
</reference>
<dbReference type="Gene3D" id="2.20.200.10">
    <property type="entry name" value="Outer membrane efflux proteins (OEP)"/>
    <property type="match status" value="1"/>
</dbReference>
<evidence type="ECO:0000256" key="4">
    <source>
        <dbReference type="RuleBase" id="RU362097"/>
    </source>
</evidence>
<dbReference type="Proteomes" id="UP000199445">
    <property type="component" value="Unassembled WGS sequence"/>
</dbReference>
<name>A0A1I3WQP9_9GAMM</name>
<dbReference type="InterPro" id="IPR010131">
    <property type="entry name" value="MdtP/NodT-like"/>
</dbReference>
<gene>
    <name evidence="6" type="ORF">SAMN05216429_11091</name>
</gene>
<dbReference type="RefSeq" id="WP_177187078.1">
    <property type="nucleotide sequence ID" value="NZ_BMYN01000006.1"/>
</dbReference>
<evidence type="ECO:0000313" key="6">
    <source>
        <dbReference type="EMBL" id="SFK09845.1"/>
    </source>
</evidence>